<dbReference type="EMBL" id="JAUIRO010000007">
    <property type="protein sequence ID" value="KAK0706387.1"/>
    <property type="molecule type" value="Genomic_DNA"/>
</dbReference>
<evidence type="ECO:0000313" key="7">
    <source>
        <dbReference type="EMBL" id="KAK0706387.1"/>
    </source>
</evidence>
<dbReference type="GO" id="GO:0016787">
    <property type="term" value="F:hydrolase activity"/>
    <property type="evidence" value="ECO:0007669"/>
    <property type="project" value="UniProtKB-KW"/>
</dbReference>
<evidence type="ECO:0000256" key="2">
    <source>
        <dbReference type="ARBA" id="ARBA00007528"/>
    </source>
</evidence>
<keyword evidence="5" id="KW-0808">Transferase</keyword>
<evidence type="ECO:0000313" key="8">
    <source>
        <dbReference type="Proteomes" id="UP001172101"/>
    </source>
</evidence>
<comment type="function">
    <text evidence="5">Splits internally a 1,3-beta-glucan molecule and transfers the newly generated reducing end (the donor) to the non-reducing end of another 1,3-beta-glucan molecule (the acceptor) forming a 1,3-beta linkage, resulting in the elongation of 1,3-beta-glucan chains in the cell wall.</text>
</comment>
<dbReference type="Gene3D" id="3.20.20.80">
    <property type="entry name" value="Glycosidases"/>
    <property type="match status" value="1"/>
</dbReference>
<keyword evidence="7" id="KW-0378">Hydrolase</keyword>
<proteinExistence type="inferred from homology"/>
<accession>A0AA40DML6</accession>
<feature type="signal peptide" evidence="5">
    <location>
        <begin position="1"/>
        <end position="17"/>
    </location>
</feature>
<dbReference type="Proteomes" id="UP001172101">
    <property type="component" value="Unassembled WGS sequence"/>
</dbReference>
<organism evidence="7 8">
    <name type="scientific">Lasiosphaeria miniovina</name>
    <dbReference type="NCBI Taxonomy" id="1954250"/>
    <lineage>
        <taxon>Eukaryota</taxon>
        <taxon>Fungi</taxon>
        <taxon>Dikarya</taxon>
        <taxon>Ascomycota</taxon>
        <taxon>Pezizomycotina</taxon>
        <taxon>Sordariomycetes</taxon>
        <taxon>Sordariomycetidae</taxon>
        <taxon>Sordariales</taxon>
        <taxon>Lasiosphaeriaceae</taxon>
        <taxon>Lasiosphaeria</taxon>
    </lineage>
</organism>
<dbReference type="GO" id="GO:0071970">
    <property type="term" value="P:fungal-type cell wall (1-&gt;3)-beta-D-glucan biosynthetic process"/>
    <property type="evidence" value="ECO:0007669"/>
    <property type="project" value="TreeGrafter"/>
</dbReference>
<dbReference type="GO" id="GO:0005886">
    <property type="term" value="C:plasma membrane"/>
    <property type="evidence" value="ECO:0007669"/>
    <property type="project" value="UniProtKB-SubCell"/>
</dbReference>
<keyword evidence="5" id="KW-0472">Membrane</keyword>
<keyword evidence="3 5" id="KW-0732">Signal</keyword>
<dbReference type="Pfam" id="PF03198">
    <property type="entry name" value="Glyco_hydro_72"/>
    <property type="match status" value="1"/>
</dbReference>
<keyword evidence="4" id="KW-0325">Glycoprotein</keyword>
<dbReference type="InterPro" id="IPR017853">
    <property type="entry name" value="GH"/>
</dbReference>
<feature type="region of interest" description="Disordered" evidence="6">
    <location>
        <begin position="433"/>
        <end position="464"/>
    </location>
</feature>
<keyword evidence="5" id="KW-0336">GPI-anchor</keyword>
<dbReference type="PANTHER" id="PTHR31468:SF4">
    <property type="entry name" value="1,3-BETA-GLUCANOSYLTRANSFERASE GAS3-RELATED"/>
    <property type="match status" value="1"/>
</dbReference>
<dbReference type="GeneID" id="85327560"/>
<comment type="similarity">
    <text evidence="2 5">Belongs to the glycosyl hydrolase 72 family.</text>
</comment>
<dbReference type="AlphaFoldDB" id="A0AA40DML6"/>
<evidence type="ECO:0000256" key="4">
    <source>
        <dbReference type="ARBA" id="ARBA00023180"/>
    </source>
</evidence>
<gene>
    <name evidence="7" type="ORF">B0T26DRAFT_743659</name>
</gene>
<comment type="caution">
    <text evidence="7">The sequence shown here is derived from an EMBL/GenBank/DDBJ whole genome shotgun (WGS) entry which is preliminary data.</text>
</comment>
<dbReference type="RefSeq" id="XP_060291481.1">
    <property type="nucleotide sequence ID" value="XM_060444290.1"/>
</dbReference>
<evidence type="ECO:0000256" key="6">
    <source>
        <dbReference type="SAM" id="MobiDB-lite"/>
    </source>
</evidence>
<dbReference type="GO" id="GO:0042124">
    <property type="term" value="F:1,3-beta-glucanosyltransferase activity"/>
    <property type="evidence" value="ECO:0007669"/>
    <property type="project" value="TreeGrafter"/>
</dbReference>
<dbReference type="GO" id="GO:0098552">
    <property type="term" value="C:side of membrane"/>
    <property type="evidence" value="ECO:0007669"/>
    <property type="project" value="UniProtKB-KW"/>
</dbReference>
<dbReference type="InterPro" id="IPR004886">
    <property type="entry name" value="Glucanosyltransferase"/>
</dbReference>
<feature type="compositionally biased region" description="Low complexity" evidence="6">
    <location>
        <begin position="437"/>
        <end position="458"/>
    </location>
</feature>
<reference evidence="7" key="1">
    <citation type="submission" date="2023-06" db="EMBL/GenBank/DDBJ databases">
        <title>Genome-scale phylogeny and comparative genomics of the fungal order Sordariales.</title>
        <authorList>
            <consortium name="Lawrence Berkeley National Laboratory"/>
            <person name="Hensen N."/>
            <person name="Bonometti L."/>
            <person name="Westerberg I."/>
            <person name="Brannstrom I.O."/>
            <person name="Guillou S."/>
            <person name="Cros-Aarteil S."/>
            <person name="Calhoun S."/>
            <person name="Haridas S."/>
            <person name="Kuo A."/>
            <person name="Mondo S."/>
            <person name="Pangilinan J."/>
            <person name="Riley R."/>
            <person name="LaButti K."/>
            <person name="Andreopoulos B."/>
            <person name="Lipzen A."/>
            <person name="Chen C."/>
            <person name="Yanf M."/>
            <person name="Daum C."/>
            <person name="Ng V."/>
            <person name="Clum A."/>
            <person name="Steindorff A."/>
            <person name="Ohm R."/>
            <person name="Martin F."/>
            <person name="Silar P."/>
            <person name="Natvig D."/>
            <person name="Lalanne C."/>
            <person name="Gautier V."/>
            <person name="Ament-velasquez S.L."/>
            <person name="Kruys A."/>
            <person name="Hutchinson M.I."/>
            <person name="Powell A.J."/>
            <person name="Barry K."/>
            <person name="Miller A.N."/>
            <person name="Grigoriev I.V."/>
            <person name="Debuchy R."/>
            <person name="Gladieux P."/>
            <person name="Thoren M.H."/>
            <person name="Johannesson H."/>
        </authorList>
    </citation>
    <scope>NUCLEOTIDE SEQUENCE</scope>
    <source>
        <strain evidence="7">SMH2392-1A</strain>
    </source>
</reference>
<keyword evidence="5" id="KW-0449">Lipoprotein</keyword>
<dbReference type="GO" id="GO:0031505">
    <property type="term" value="P:fungal-type cell wall organization"/>
    <property type="evidence" value="ECO:0007669"/>
    <property type="project" value="TreeGrafter"/>
</dbReference>
<sequence length="488" mass="51740">MLIYLALLALGATLANAVPSLEVVDNYFVNPATNTRFQIVGVAYQPGGSSAYGTQAGVDPLSDKDICLRDAAILQVLGANAIRVYNLNPDLNHDECASIFNAAGIYMLLDVNSPLPGESLTSVEPYKSYYAAYLNRTFAVVEAFKEYPNTLAFFSGNEVMDDETTSTWVPPYMRAVTRDIKNYVAAHSKRPIPVGYSAADVRNILFDTWNYFQCVENGDQKDMSKVDLFALNSYSWCGNSSFTESGYNVLVEGFTGSSVPVFYSEFGCNNPAPRNFSEVSTIYGSQMTGVFSGGIVYEYTQGVNEFGLVNISSDGSVILTSDFHSLKAQYAKLNFTQIQSTPAPKPGSGPKAPACNPKLITDDVFSTNFTLPVLPPGAKEIIQGGVSQAPSGKIVKISDYSVKHTVANADGSVLVKLAVKPLPDNAFNIPGSNEAVSTAAPSPTTTAATGTTSAPAPTQSKDAGSKPVAVVLPAVAMGAFAVLAGIAI</sequence>
<dbReference type="SUPFAM" id="SSF51445">
    <property type="entry name" value="(Trans)glycosidases"/>
    <property type="match status" value="1"/>
</dbReference>
<dbReference type="EC" id="2.4.1.-" evidence="5"/>
<name>A0AA40DML6_9PEZI</name>
<protein>
    <recommendedName>
        <fullName evidence="5">1,3-beta-glucanosyltransferase</fullName>
        <ecNumber evidence="5">2.4.1.-</ecNumber>
    </recommendedName>
</protein>
<evidence type="ECO:0000256" key="5">
    <source>
        <dbReference type="RuleBase" id="RU361209"/>
    </source>
</evidence>
<feature type="chain" id="PRO_5041488064" description="1,3-beta-glucanosyltransferase" evidence="5">
    <location>
        <begin position="18"/>
        <end position="488"/>
    </location>
</feature>
<dbReference type="PANTHER" id="PTHR31468">
    <property type="entry name" value="1,3-BETA-GLUCANOSYLTRANSFERASE GAS1"/>
    <property type="match status" value="1"/>
</dbReference>
<comment type="subcellular location">
    <subcellularLocation>
        <location evidence="1 5">Cell membrane</location>
        <topology evidence="1 5">Lipid-anchor</topology>
        <topology evidence="1 5">GPI-anchor</topology>
    </subcellularLocation>
</comment>
<keyword evidence="8" id="KW-1185">Reference proteome</keyword>
<evidence type="ECO:0000256" key="3">
    <source>
        <dbReference type="ARBA" id="ARBA00022729"/>
    </source>
</evidence>
<evidence type="ECO:0000256" key="1">
    <source>
        <dbReference type="ARBA" id="ARBA00004609"/>
    </source>
</evidence>